<evidence type="ECO:0000313" key="2">
    <source>
        <dbReference type="EMBL" id="EJW87096.1"/>
    </source>
</evidence>
<keyword evidence="1" id="KW-1133">Transmembrane helix</keyword>
<feature type="transmembrane region" description="Helical" evidence="1">
    <location>
        <begin position="165"/>
        <end position="182"/>
    </location>
</feature>
<dbReference type="Proteomes" id="UP000004810">
    <property type="component" value="Unassembled WGS sequence"/>
</dbReference>
<dbReference type="EMBL" id="ADBV01000497">
    <property type="protein sequence ID" value="EJW87096.1"/>
    <property type="molecule type" value="Genomic_DNA"/>
</dbReference>
<organism evidence="2 3">
    <name type="scientific">Wuchereria bancrofti</name>
    <dbReference type="NCBI Taxonomy" id="6293"/>
    <lineage>
        <taxon>Eukaryota</taxon>
        <taxon>Metazoa</taxon>
        <taxon>Ecdysozoa</taxon>
        <taxon>Nematoda</taxon>
        <taxon>Chromadorea</taxon>
        <taxon>Rhabditida</taxon>
        <taxon>Spirurina</taxon>
        <taxon>Spiruromorpha</taxon>
        <taxon>Filarioidea</taxon>
        <taxon>Onchocercidae</taxon>
        <taxon>Wuchereria</taxon>
    </lineage>
</organism>
<keyword evidence="1" id="KW-0472">Membrane</keyword>
<name>J9EWX0_WUCBA</name>
<evidence type="ECO:0000313" key="3">
    <source>
        <dbReference type="Proteomes" id="UP000004810"/>
    </source>
</evidence>
<accession>J9EWX0</accession>
<sequence>MIKSWVYSGMRTTKNDNRTPCHTNCNCNSNNNSEIVAVVLAVVVVVVVDESSSPSSPSSSVSQSTAAAAAAESQATIALTWQAQQPSSSTHPRKHKRLHLKDEGGNAGVVSNVKYRLPFWNHPPTHLGTAHSTSSTTHSIATHSFVCRVVEEDGVAMAVAALDDVVVFILLPALCVVLKFWGRIYIRPAKIHRYLIWASSFSLHINFRIPISVR</sequence>
<proteinExistence type="predicted"/>
<protein>
    <submittedName>
        <fullName evidence="2">Uncharacterized protein</fullName>
    </submittedName>
</protein>
<gene>
    <name evidence="2" type="ORF">WUBG_01995</name>
</gene>
<evidence type="ECO:0000256" key="1">
    <source>
        <dbReference type="SAM" id="Phobius"/>
    </source>
</evidence>
<keyword evidence="1" id="KW-0812">Transmembrane</keyword>
<comment type="caution">
    <text evidence="2">The sequence shown here is derived from an EMBL/GenBank/DDBJ whole genome shotgun (WGS) entry which is preliminary data.</text>
</comment>
<dbReference type="AlphaFoldDB" id="J9EWX0"/>
<reference evidence="3" key="1">
    <citation type="submission" date="2012-08" db="EMBL/GenBank/DDBJ databases">
        <title>The Genome Sequence of Wuchereria bancrofti.</title>
        <authorList>
            <person name="Nutman T.B."/>
            <person name="Fink D.L."/>
            <person name="Russ C."/>
            <person name="Young S."/>
            <person name="Zeng Q."/>
            <person name="Koehrsen M."/>
            <person name="Alvarado L."/>
            <person name="Berlin A."/>
            <person name="Chapman S.B."/>
            <person name="Chen Z."/>
            <person name="Freedman E."/>
            <person name="Gellesch M."/>
            <person name="Goldberg J."/>
            <person name="Griggs A."/>
            <person name="Gujja S."/>
            <person name="Heilman E.R."/>
            <person name="Heiman D."/>
            <person name="Hepburn T."/>
            <person name="Howarth C."/>
            <person name="Jen D."/>
            <person name="Larson L."/>
            <person name="Lewis B."/>
            <person name="Mehta T."/>
            <person name="Park D."/>
            <person name="Pearson M."/>
            <person name="Roberts A."/>
            <person name="Saif S."/>
            <person name="Shea T."/>
            <person name="Shenoy N."/>
            <person name="Sisk P."/>
            <person name="Stolte C."/>
            <person name="Sykes S."/>
            <person name="Walk T."/>
            <person name="White J."/>
            <person name="Yandava C."/>
            <person name="Haas B."/>
            <person name="Henn M.R."/>
            <person name="Nusbaum C."/>
            <person name="Birren B."/>
        </authorList>
    </citation>
    <scope>NUCLEOTIDE SEQUENCE [LARGE SCALE GENOMIC DNA]</scope>
    <source>
        <strain evidence="3">NA</strain>
    </source>
</reference>